<dbReference type="InterPro" id="IPR051686">
    <property type="entry name" value="Lipoprotein_DolP"/>
</dbReference>
<feature type="domain" description="BON" evidence="1">
    <location>
        <begin position="3"/>
        <end position="71"/>
    </location>
</feature>
<gene>
    <name evidence="2" type="ORF">GJ689_01660</name>
</gene>
<reference evidence="2 3" key="1">
    <citation type="submission" date="2019-11" db="EMBL/GenBank/DDBJ databases">
        <title>Whole-genome sequence of Rhodoplanes serenus DSM 18633, type strain.</title>
        <authorList>
            <person name="Kyndt J.A."/>
            <person name="Meyer T.E."/>
        </authorList>
    </citation>
    <scope>NUCLEOTIDE SEQUENCE [LARGE SCALE GENOMIC DNA]</scope>
    <source>
        <strain evidence="2 3">DSM 18633</strain>
    </source>
</reference>
<dbReference type="PROSITE" id="PS50914">
    <property type="entry name" value="BON"/>
    <property type="match status" value="2"/>
</dbReference>
<evidence type="ECO:0000313" key="2">
    <source>
        <dbReference type="EMBL" id="MTW14921.1"/>
    </source>
</evidence>
<dbReference type="PANTHER" id="PTHR34606">
    <property type="entry name" value="BON DOMAIN-CONTAINING PROTEIN"/>
    <property type="match status" value="1"/>
</dbReference>
<protein>
    <submittedName>
        <fullName evidence="2">BON domain-containing protein</fullName>
    </submittedName>
</protein>
<evidence type="ECO:0000313" key="3">
    <source>
        <dbReference type="Proteomes" id="UP000438991"/>
    </source>
</evidence>
<dbReference type="AlphaFoldDB" id="A0A9X4XLV0"/>
<dbReference type="EMBL" id="WNKV01000001">
    <property type="protein sequence ID" value="MTW14921.1"/>
    <property type="molecule type" value="Genomic_DNA"/>
</dbReference>
<accession>A0A9X4XLV0</accession>
<dbReference type="RefSeq" id="WP_155478353.1">
    <property type="nucleotide sequence ID" value="NZ_WNKV01000001.1"/>
</dbReference>
<name>A0A9X4XLV0_9BRAD</name>
<dbReference type="Proteomes" id="UP000438991">
    <property type="component" value="Unassembled WGS sequence"/>
</dbReference>
<dbReference type="InterPro" id="IPR007055">
    <property type="entry name" value="BON_dom"/>
</dbReference>
<proteinExistence type="predicted"/>
<evidence type="ECO:0000259" key="1">
    <source>
        <dbReference type="PROSITE" id="PS50914"/>
    </source>
</evidence>
<organism evidence="2 3">
    <name type="scientific">Rhodoplanes serenus</name>
    <dbReference type="NCBI Taxonomy" id="200615"/>
    <lineage>
        <taxon>Bacteria</taxon>
        <taxon>Pseudomonadati</taxon>
        <taxon>Pseudomonadota</taxon>
        <taxon>Alphaproteobacteria</taxon>
        <taxon>Hyphomicrobiales</taxon>
        <taxon>Nitrobacteraceae</taxon>
        <taxon>Rhodoplanes</taxon>
    </lineage>
</organism>
<dbReference type="Pfam" id="PF04972">
    <property type="entry name" value="BON"/>
    <property type="match status" value="2"/>
</dbReference>
<feature type="domain" description="BON" evidence="1">
    <location>
        <begin position="78"/>
        <end position="146"/>
    </location>
</feature>
<dbReference type="PANTHER" id="PTHR34606:SF4">
    <property type="entry name" value="OUTER MEMBRANE LIPOPROTEIN DOLP"/>
    <property type="match status" value="1"/>
</dbReference>
<dbReference type="Gene3D" id="3.30.1340.30">
    <property type="match status" value="2"/>
</dbReference>
<comment type="caution">
    <text evidence="2">The sequence shown here is derived from an EMBL/GenBank/DDBJ whole genome shotgun (WGS) entry which is preliminary data.</text>
</comment>
<sequence length="200" mass="22365">MRSDPDIEQELKRRIQSDPDTNNADIATTVKDRIVTLTGFVRSFRQKRKVELLAKSIAGINGLVNDVQVRLPLLQRRPDPEIARDALEAISRRLPYSGDRIRIVVEDGLICLEGQVEWAYQSEAAEEVAEAVLGARGVVNKLDVQSYVQSSEIRQKVSQALLEAAAFDANSRSSESNHNEFILLGAVRFWAERGAPRPSR</sequence>